<evidence type="ECO:0000313" key="2">
    <source>
        <dbReference type="Proteomes" id="UP000316304"/>
    </source>
</evidence>
<organism evidence="1 2">
    <name type="scientific">Novipirellula galeiformis</name>
    <dbReference type="NCBI Taxonomy" id="2528004"/>
    <lineage>
        <taxon>Bacteria</taxon>
        <taxon>Pseudomonadati</taxon>
        <taxon>Planctomycetota</taxon>
        <taxon>Planctomycetia</taxon>
        <taxon>Pirellulales</taxon>
        <taxon>Pirellulaceae</taxon>
        <taxon>Novipirellula</taxon>
    </lineage>
</organism>
<comment type="caution">
    <text evidence="1">The sequence shown here is derived from an EMBL/GenBank/DDBJ whole genome shotgun (WGS) entry which is preliminary data.</text>
</comment>
<dbReference type="AlphaFoldDB" id="A0A5C6C2W9"/>
<dbReference type="EMBL" id="SJPT01000014">
    <property type="protein sequence ID" value="TWU17199.1"/>
    <property type="molecule type" value="Genomic_DNA"/>
</dbReference>
<name>A0A5C6C2W9_9BACT</name>
<sequence length="85" mass="9393">MDRQIFGLVVVLQLRWHFCHFSPPTSSRARQLTNLPVQTLATEVLCHPQTFSGPALASKGGMRIHPMIPACLVSAGVYDFTPMLT</sequence>
<reference evidence="1 2" key="1">
    <citation type="submission" date="2019-02" db="EMBL/GenBank/DDBJ databases">
        <title>Deep-cultivation of Planctomycetes and their phenomic and genomic characterization uncovers novel biology.</title>
        <authorList>
            <person name="Wiegand S."/>
            <person name="Jogler M."/>
            <person name="Boedeker C."/>
            <person name="Pinto D."/>
            <person name="Vollmers J."/>
            <person name="Rivas-Marin E."/>
            <person name="Kohn T."/>
            <person name="Peeters S.H."/>
            <person name="Heuer A."/>
            <person name="Rast P."/>
            <person name="Oberbeckmann S."/>
            <person name="Bunk B."/>
            <person name="Jeske O."/>
            <person name="Meyerdierks A."/>
            <person name="Storesund J.E."/>
            <person name="Kallscheuer N."/>
            <person name="Luecker S."/>
            <person name="Lage O.M."/>
            <person name="Pohl T."/>
            <person name="Merkel B.J."/>
            <person name="Hornburger P."/>
            <person name="Mueller R.-W."/>
            <person name="Bruemmer F."/>
            <person name="Labrenz M."/>
            <person name="Spormann A.M."/>
            <person name="Op Den Camp H."/>
            <person name="Overmann J."/>
            <person name="Amann R."/>
            <person name="Jetten M.S.M."/>
            <person name="Mascher T."/>
            <person name="Medema M.H."/>
            <person name="Devos D.P."/>
            <person name="Kaster A.-K."/>
            <person name="Ovreas L."/>
            <person name="Rohde M."/>
            <person name="Galperin M.Y."/>
            <person name="Jogler C."/>
        </authorList>
    </citation>
    <scope>NUCLEOTIDE SEQUENCE [LARGE SCALE GENOMIC DNA]</scope>
    <source>
        <strain evidence="1 2">Pla52o</strain>
    </source>
</reference>
<evidence type="ECO:0000313" key="1">
    <source>
        <dbReference type="EMBL" id="TWU17199.1"/>
    </source>
</evidence>
<protein>
    <submittedName>
        <fullName evidence="1">Uncharacterized protein</fullName>
    </submittedName>
</protein>
<keyword evidence="2" id="KW-1185">Reference proteome</keyword>
<gene>
    <name evidence="1" type="ORF">Pla52o_53740</name>
</gene>
<dbReference type="Proteomes" id="UP000316304">
    <property type="component" value="Unassembled WGS sequence"/>
</dbReference>
<accession>A0A5C6C2W9</accession>
<proteinExistence type="predicted"/>